<gene>
    <name evidence="1" type="ORF">L2E82_35248</name>
</gene>
<dbReference type="Proteomes" id="UP001055811">
    <property type="component" value="Linkage Group LG06"/>
</dbReference>
<keyword evidence="2" id="KW-1185">Reference proteome</keyword>
<proteinExistence type="predicted"/>
<comment type="caution">
    <text evidence="1">The sequence shown here is derived from an EMBL/GenBank/DDBJ whole genome shotgun (WGS) entry which is preliminary data.</text>
</comment>
<protein>
    <submittedName>
        <fullName evidence="1">Uncharacterized protein</fullName>
    </submittedName>
</protein>
<reference evidence="1 2" key="2">
    <citation type="journal article" date="2022" name="Mol. Ecol. Resour.">
        <title>The genomes of chicory, endive, great burdock and yacon provide insights into Asteraceae paleo-polyploidization history and plant inulin production.</title>
        <authorList>
            <person name="Fan W."/>
            <person name="Wang S."/>
            <person name="Wang H."/>
            <person name="Wang A."/>
            <person name="Jiang F."/>
            <person name="Liu H."/>
            <person name="Zhao H."/>
            <person name="Xu D."/>
            <person name="Zhang Y."/>
        </authorList>
    </citation>
    <scope>NUCLEOTIDE SEQUENCE [LARGE SCALE GENOMIC DNA]</scope>
    <source>
        <strain evidence="2">cv. Punajuju</strain>
        <tissue evidence="1">Leaves</tissue>
    </source>
</reference>
<dbReference type="EMBL" id="CM042014">
    <property type="protein sequence ID" value="KAI3723570.1"/>
    <property type="molecule type" value="Genomic_DNA"/>
</dbReference>
<name>A0ACB9BNJ0_CICIN</name>
<sequence>MSSSGSSETLDWNSLTTRTDRVCAASFFNRRGLCKHKHILPSRTVNWDLARESGILDHLKDWLVQGGYEEGELTYTCRALENATQMNEPVYREVFLQFLASYHFDHKQKGMDTLETVRFRLGNHDRNCTLREFGYRIRLYTEEESQSPAFEVFHRRASRTMGDSFSPAEYWGTISSSRDHENTARE</sequence>
<evidence type="ECO:0000313" key="2">
    <source>
        <dbReference type="Proteomes" id="UP001055811"/>
    </source>
</evidence>
<organism evidence="1 2">
    <name type="scientific">Cichorium intybus</name>
    <name type="common">Chicory</name>
    <dbReference type="NCBI Taxonomy" id="13427"/>
    <lineage>
        <taxon>Eukaryota</taxon>
        <taxon>Viridiplantae</taxon>
        <taxon>Streptophyta</taxon>
        <taxon>Embryophyta</taxon>
        <taxon>Tracheophyta</taxon>
        <taxon>Spermatophyta</taxon>
        <taxon>Magnoliopsida</taxon>
        <taxon>eudicotyledons</taxon>
        <taxon>Gunneridae</taxon>
        <taxon>Pentapetalae</taxon>
        <taxon>asterids</taxon>
        <taxon>campanulids</taxon>
        <taxon>Asterales</taxon>
        <taxon>Asteraceae</taxon>
        <taxon>Cichorioideae</taxon>
        <taxon>Cichorieae</taxon>
        <taxon>Cichoriinae</taxon>
        <taxon>Cichorium</taxon>
    </lineage>
</organism>
<reference evidence="2" key="1">
    <citation type="journal article" date="2022" name="Mol. Ecol. Resour.">
        <title>The genomes of chicory, endive, great burdock and yacon provide insights into Asteraceae palaeo-polyploidization history and plant inulin production.</title>
        <authorList>
            <person name="Fan W."/>
            <person name="Wang S."/>
            <person name="Wang H."/>
            <person name="Wang A."/>
            <person name="Jiang F."/>
            <person name="Liu H."/>
            <person name="Zhao H."/>
            <person name="Xu D."/>
            <person name="Zhang Y."/>
        </authorList>
    </citation>
    <scope>NUCLEOTIDE SEQUENCE [LARGE SCALE GENOMIC DNA]</scope>
    <source>
        <strain evidence="2">cv. Punajuju</strain>
    </source>
</reference>
<accession>A0ACB9BNJ0</accession>
<evidence type="ECO:0000313" key="1">
    <source>
        <dbReference type="EMBL" id="KAI3723570.1"/>
    </source>
</evidence>